<keyword evidence="2" id="KW-1185">Reference proteome</keyword>
<accession>A0A284QNL4</accession>
<protein>
    <submittedName>
        <fullName evidence="1">Uncharacterized protein</fullName>
    </submittedName>
</protein>
<dbReference type="AlphaFoldDB" id="A0A284QNL4"/>
<dbReference type="EMBL" id="FUEG01000001">
    <property type="protein sequence ID" value="SJK98010.1"/>
    <property type="molecule type" value="Genomic_DNA"/>
</dbReference>
<evidence type="ECO:0000313" key="1">
    <source>
        <dbReference type="EMBL" id="SJK98010.1"/>
    </source>
</evidence>
<name>A0A284QNL4_ARMOS</name>
<sequence>MKGMPFRSASLPWSDFHHNGVYRSPDFLVVLGTSVMGKAVIAQQPSKEQQKPYSWLVEKLRP</sequence>
<proteinExistence type="predicted"/>
<evidence type="ECO:0000313" key="2">
    <source>
        <dbReference type="Proteomes" id="UP000219338"/>
    </source>
</evidence>
<gene>
    <name evidence="1" type="ORF">ARMOST_01266</name>
</gene>
<organism evidence="1 2">
    <name type="scientific">Armillaria ostoyae</name>
    <name type="common">Armillaria root rot fungus</name>
    <dbReference type="NCBI Taxonomy" id="47428"/>
    <lineage>
        <taxon>Eukaryota</taxon>
        <taxon>Fungi</taxon>
        <taxon>Dikarya</taxon>
        <taxon>Basidiomycota</taxon>
        <taxon>Agaricomycotina</taxon>
        <taxon>Agaricomycetes</taxon>
        <taxon>Agaricomycetidae</taxon>
        <taxon>Agaricales</taxon>
        <taxon>Marasmiineae</taxon>
        <taxon>Physalacriaceae</taxon>
        <taxon>Armillaria</taxon>
    </lineage>
</organism>
<dbReference type="Proteomes" id="UP000219338">
    <property type="component" value="Unassembled WGS sequence"/>
</dbReference>
<reference evidence="2" key="1">
    <citation type="journal article" date="2017" name="Nat. Ecol. Evol.">
        <title>Genome expansion and lineage-specific genetic innovations in the forest pathogenic fungi Armillaria.</title>
        <authorList>
            <person name="Sipos G."/>
            <person name="Prasanna A.N."/>
            <person name="Walter M.C."/>
            <person name="O'Connor E."/>
            <person name="Balint B."/>
            <person name="Krizsan K."/>
            <person name="Kiss B."/>
            <person name="Hess J."/>
            <person name="Varga T."/>
            <person name="Slot J."/>
            <person name="Riley R."/>
            <person name="Boka B."/>
            <person name="Rigling D."/>
            <person name="Barry K."/>
            <person name="Lee J."/>
            <person name="Mihaltcheva S."/>
            <person name="LaButti K."/>
            <person name="Lipzen A."/>
            <person name="Waldron R."/>
            <person name="Moloney N.M."/>
            <person name="Sperisen C."/>
            <person name="Kredics L."/>
            <person name="Vagvoelgyi C."/>
            <person name="Patrignani A."/>
            <person name="Fitzpatrick D."/>
            <person name="Nagy I."/>
            <person name="Doyle S."/>
            <person name="Anderson J.B."/>
            <person name="Grigoriev I.V."/>
            <person name="Gueldener U."/>
            <person name="Muensterkoetter M."/>
            <person name="Nagy L.G."/>
        </authorList>
    </citation>
    <scope>NUCLEOTIDE SEQUENCE [LARGE SCALE GENOMIC DNA]</scope>
    <source>
        <strain evidence="2">C18/9</strain>
    </source>
</reference>